<evidence type="ECO:0000313" key="2">
    <source>
        <dbReference type="EMBL" id="GJS49967.1"/>
    </source>
</evidence>
<evidence type="ECO:0000313" key="3">
    <source>
        <dbReference type="Proteomes" id="UP001151760"/>
    </source>
</evidence>
<proteinExistence type="predicted"/>
<comment type="caution">
    <text evidence="2">The sequence shown here is derived from an EMBL/GenBank/DDBJ whole genome shotgun (WGS) entry which is preliminary data.</text>
</comment>
<dbReference type="EMBL" id="BQNB010008481">
    <property type="protein sequence ID" value="GJS49967.1"/>
    <property type="molecule type" value="Genomic_DNA"/>
</dbReference>
<gene>
    <name evidence="2" type="ORF">Tco_0600088</name>
</gene>
<name>A0ABQ4WAT1_9ASTR</name>
<organism evidence="2 3">
    <name type="scientific">Tanacetum coccineum</name>
    <dbReference type="NCBI Taxonomy" id="301880"/>
    <lineage>
        <taxon>Eukaryota</taxon>
        <taxon>Viridiplantae</taxon>
        <taxon>Streptophyta</taxon>
        <taxon>Embryophyta</taxon>
        <taxon>Tracheophyta</taxon>
        <taxon>Spermatophyta</taxon>
        <taxon>Magnoliopsida</taxon>
        <taxon>eudicotyledons</taxon>
        <taxon>Gunneridae</taxon>
        <taxon>Pentapetalae</taxon>
        <taxon>asterids</taxon>
        <taxon>campanulids</taxon>
        <taxon>Asterales</taxon>
        <taxon>Asteraceae</taxon>
        <taxon>Asteroideae</taxon>
        <taxon>Anthemideae</taxon>
        <taxon>Anthemidinae</taxon>
        <taxon>Tanacetum</taxon>
    </lineage>
</organism>
<protein>
    <submittedName>
        <fullName evidence="2">Uncharacterized protein</fullName>
    </submittedName>
</protein>
<feature type="signal peptide" evidence="1">
    <location>
        <begin position="1"/>
        <end position="21"/>
    </location>
</feature>
<keyword evidence="3" id="KW-1185">Reference proteome</keyword>
<reference evidence="2" key="2">
    <citation type="submission" date="2022-01" db="EMBL/GenBank/DDBJ databases">
        <authorList>
            <person name="Yamashiro T."/>
            <person name="Shiraishi A."/>
            <person name="Satake H."/>
            <person name="Nakayama K."/>
        </authorList>
    </citation>
    <scope>NUCLEOTIDE SEQUENCE</scope>
</reference>
<evidence type="ECO:0000256" key="1">
    <source>
        <dbReference type="SAM" id="SignalP"/>
    </source>
</evidence>
<sequence>MGCRNSRWGSGFCTTWGVCFAVSGQPGPEYSTTRVSLVLLTANEGGLGYFGSATGGGVGCEASVVTEIVADSVVNYLDYLIVVFDQGVLGGDTGIGSIYSLNHCPGVLGGDTGIGSIYSLNHCPGVLGGDTCDGYIQVYVTAS</sequence>
<reference evidence="2" key="1">
    <citation type="journal article" date="2022" name="Int. J. Mol. Sci.">
        <title>Draft Genome of Tanacetum Coccineum: Genomic Comparison of Closely Related Tanacetum-Family Plants.</title>
        <authorList>
            <person name="Yamashiro T."/>
            <person name="Shiraishi A."/>
            <person name="Nakayama K."/>
            <person name="Satake H."/>
        </authorList>
    </citation>
    <scope>NUCLEOTIDE SEQUENCE</scope>
</reference>
<keyword evidence="1" id="KW-0732">Signal</keyword>
<accession>A0ABQ4WAT1</accession>
<dbReference type="Proteomes" id="UP001151760">
    <property type="component" value="Unassembled WGS sequence"/>
</dbReference>
<feature type="chain" id="PRO_5046069402" evidence="1">
    <location>
        <begin position="22"/>
        <end position="143"/>
    </location>
</feature>